<feature type="domain" description="HTH myb-type" evidence="9">
    <location>
        <begin position="106"/>
        <end position="160"/>
    </location>
</feature>
<dbReference type="Proteomes" id="UP001202328">
    <property type="component" value="Unassembled WGS sequence"/>
</dbReference>
<keyword evidence="6" id="KW-0539">Nucleus</keyword>
<dbReference type="PROSITE" id="PS50090">
    <property type="entry name" value="MYB_LIKE"/>
    <property type="match status" value="2"/>
</dbReference>
<evidence type="ECO:0000256" key="4">
    <source>
        <dbReference type="ARBA" id="ARBA00023125"/>
    </source>
</evidence>
<feature type="domain" description="Myb-like" evidence="8">
    <location>
        <begin position="106"/>
        <end position="156"/>
    </location>
</feature>
<evidence type="ECO:0000256" key="3">
    <source>
        <dbReference type="ARBA" id="ARBA00023015"/>
    </source>
</evidence>
<dbReference type="Pfam" id="PF00249">
    <property type="entry name" value="Myb_DNA-binding"/>
    <property type="match status" value="2"/>
</dbReference>
<feature type="domain" description="Myb-like" evidence="8">
    <location>
        <begin position="53"/>
        <end position="105"/>
    </location>
</feature>
<feature type="region of interest" description="Disordered" evidence="7">
    <location>
        <begin position="1"/>
        <end position="42"/>
    </location>
</feature>
<organism evidence="10 11">
    <name type="scientific">Papaver atlanticum</name>
    <dbReference type="NCBI Taxonomy" id="357466"/>
    <lineage>
        <taxon>Eukaryota</taxon>
        <taxon>Viridiplantae</taxon>
        <taxon>Streptophyta</taxon>
        <taxon>Embryophyta</taxon>
        <taxon>Tracheophyta</taxon>
        <taxon>Spermatophyta</taxon>
        <taxon>Magnoliopsida</taxon>
        <taxon>Ranunculales</taxon>
        <taxon>Papaveraceae</taxon>
        <taxon>Papaveroideae</taxon>
        <taxon>Papaver</taxon>
    </lineage>
</organism>
<comment type="caution">
    <text evidence="10">The sequence shown here is derived from an EMBL/GenBank/DDBJ whole genome shotgun (WGS) entry which is preliminary data.</text>
</comment>
<dbReference type="SUPFAM" id="SSF46689">
    <property type="entry name" value="Homeodomain-like"/>
    <property type="match status" value="1"/>
</dbReference>
<evidence type="ECO:0000313" key="11">
    <source>
        <dbReference type="Proteomes" id="UP001202328"/>
    </source>
</evidence>
<dbReference type="InterPro" id="IPR044676">
    <property type="entry name" value="EOBI/EOBII-like_plant"/>
</dbReference>
<evidence type="ECO:0000256" key="1">
    <source>
        <dbReference type="ARBA" id="ARBA00004123"/>
    </source>
</evidence>
<dbReference type="InterPro" id="IPR009057">
    <property type="entry name" value="Homeodomain-like_sf"/>
</dbReference>
<evidence type="ECO:0000256" key="6">
    <source>
        <dbReference type="ARBA" id="ARBA00023242"/>
    </source>
</evidence>
<gene>
    <name evidence="10" type="ORF">MKW98_027384</name>
</gene>
<dbReference type="GO" id="GO:0005634">
    <property type="term" value="C:nucleus"/>
    <property type="evidence" value="ECO:0007669"/>
    <property type="project" value="UniProtKB-SubCell"/>
</dbReference>
<accession>A0AAD4XWB3</accession>
<keyword evidence="5" id="KW-0804">Transcription</keyword>
<sequence>MYSSSTTTMNNNRRSSAGGGGDSSSSSTTMTTTQSSSDNEDMMMTMDYEQQEDLDLRRGPWTDDEDHLLTSYIANHGEGRWNSLAHAAGLKRTGKSCRLRWLNYLRPDVRRGNITPEEQLMILELHSQWGNRWSKIAQYLPGRTDNEIKNYWRTRVQKHAKQLRCDVNSKLFKDTMRNVWMPRLAERIQAAADGTSLEATNTITGHHFNNNIDFTSVAESNNINDMGMINNNRTNRRRSIKSEENYTNVKVPASSSKADSLWRNTVTTQVPSPVSDLTYDQYQYPFESNCESTTTQTSHIMNYPDYIMPSPIGYNLNNDFNFQGCTTSSVHEQQNMSNSSGNWLGSDTSSTITQDNSLWDYLWNPNQDIMFIQQQQRF</sequence>
<protein>
    <submittedName>
        <fullName evidence="10">Uncharacterized protein</fullName>
    </submittedName>
</protein>
<evidence type="ECO:0000259" key="9">
    <source>
        <dbReference type="PROSITE" id="PS51294"/>
    </source>
</evidence>
<feature type="compositionally biased region" description="Low complexity" evidence="7">
    <location>
        <begin position="23"/>
        <end position="37"/>
    </location>
</feature>
<keyword evidence="4" id="KW-0238">DNA-binding</keyword>
<keyword evidence="2" id="KW-0677">Repeat</keyword>
<evidence type="ECO:0000256" key="2">
    <source>
        <dbReference type="ARBA" id="ARBA00022737"/>
    </source>
</evidence>
<proteinExistence type="predicted"/>
<dbReference type="GO" id="GO:0043565">
    <property type="term" value="F:sequence-specific DNA binding"/>
    <property type="evidence" value="ECO:0007669"/>
    <property type="project" value="InterPro"/>
</dbReference>
<dbReference type="PROSITE" id="PS51294">
    <property type="entry name" value="HTH_MYB"/>
    <property type="match status" value="2"/>
</dbReference>
<reference evidence="10" key="1">
    <citation type="submission" date="2022-04" db="EMBL/GenBank/DDBJ databases">
        <title>A functionally conserved STORR gene fusion in Papaver species that diverged 16.8 million years ago.</title>
        <authorList>
            <person name="Catania T."/>
        </authorList>
    </citation>
    <scope>NUCLEOTIDE SEQUENCE</scope>
    <source>
        <strain evidence="10">S-188037</strain>
    </source>
</reference>
<dbReference type="GO" id="GO:0003700">
    <property type="term" value="F:DNA-binding transcription factor activity"/>
    <property type="evidence" value="ECO:0007669"/>
    <property type="project" value="InterPro"/>
</dbReference>
<evidence type="ECO:0000256" key="5">
    <source>
        <dbReference type="ARBA" id="ARBA00023163"/>
    </source>
</evidence>
<dbReference type="FunFam" id="1.10.10.60:FF:000011">
    <property type="entry name" value="Myb transcription factor"/>
    <property type="match status" value="1"/>
</dbReference>
<evidence type="ECO:0000256" key="7">
    <source>
        <dbReference type="SAM" id="MobiDB-lite"/>
    </source>
</evidence>
<dbReference type="FunFam" id="1.10.10.60:FF:000107">
    <property type="entry name" value="MYB transcription factor"/>
    <property type="match status" value="1"/>
</dbReference>
<dbReference type="PANTHER" id="PTHR45675:SF1">
    <property type="entry name" value="MYB TRANSCRIPTION FACTOR-RELATED"/>
    <property type="match status" value="1"/>
</dbReference>
<dbReference type="InterPro" id="IPR017930">
    <property type="entry name" value="Myb_dom"/>
</dbReference>
<feature type="compositionally biased region" description="Polar residues" evidence="7">
    <location>
        <begin position="1"/>
        <end position="14"/>
    </location>
</feature>
<dbReference type="AlphaFoldDB" id="A0AAD4XWB3"/>
<dbReference type="PANTHER" id="PTHR45675">
    <property type="entry name" value="MYB TRANSCRIPTION FACTOR-RELATED-RELATED"/>
    <property type="match status" value="1"/>
</dbReference>
<comment type="subcellular location">
    <subcellularLocation>
        <location evidence="1">Nucleus</location>
    </subcellularLocation>
</comment>
<keyword evidence="11" id="KW-1185">Reference proteome</keyword>
<dbReference type="SMART" id="SM00717">
    <property type="entry name" value="SANT"/>
    <property type="match status" value="2"/>
</dbReference>
<dbReference type="Gene3D" id="1.10.10.60">
    <property type="entry name" value="Homeodomain-like"/>
    <property type="match status" value="2"/>
</dbReference>
<keyword evidence="3" id="KW-0805">Transcription regulation</keyword>
<evidence type="ECO:0000313" key="10">
    <source>
        <dbReference type="EMBL" id="KAI3956070.1"/>
    </source>
</evidence>
<dbReference type="EMBL" id="JAJJMB010001710">
    <property type="protein sequence ID" value="KAI3956070.1"/>
    <property type="molecule type" value="Genomic_DNA"/>
</dbReference>
<dbReference type="InterPro" id="IPR001005">
    <property type="entry name" value="SANT/Myb"/>
</dbReference>
<evidence type="ECO:0000259" key="8">
    <source>
        <dbReference type="PROSITE" id="PS50090"/>
    </source>
</evidence>
<feature type="domain" description="HTH myb-type" evidence="9">
    <location>
        <begin position="53"/>
        <end position="105"/>
    </location>
</feature>
<dbReference type="CDD" id="cd00167">
    <property type="entry name" value="SANT"/>
    <property type="match status" value="2"/>
</dbReference>
<name>A0AAD4XWB3_9MAGN</name>